<comment type="caution">
    <text evidence="1">The sequence shown here is derived from an EMBL/GenBank/DDBJ whole genome shotgun (WGS) entry which is preliminary data.</text>
</comment>
<gene>
    <name evidence="1" type="ORF">AMORRO_LOCUS12288</name>
</gene>
<keyword evidence="2" id="KW-1185">Reference proteome</keyword>
<sequence length="55" mass="6343">YSYDGNKKFIITEYKLLIEVYKLVENDKVELCDVLSTTSKKLSQFSLASSTFTIQ</sequence>
<organism evidence="1 2">
    <name type="scientific">Acaulospora morrowiae</name>
    <dbReference type="NCBI Taxonomy" id="94023"/>
    <lineage>
        <taxon>Eukaryota</taxon>
        <taxon>Fungi</taxon>
        <taxon>Fungi incertae sedis</taxon>
        <taxon>Mucoromycota</taxon>
        <taxon>Glomeromycotina</taxon>
        <taxon>Glomeromycetes</taxon>
        <taxon>Diversisporales</taxon>
        <taxon>Acaulosporaceae</taxon>
        <taxon>Acaulospora</taxon>
    </lineage>
</organism>
<accession>A0A9N9HT33</accession>
<dbReference type="AlphaFoldDB" id="A0A9N9HT33"/>
<dbReference type="EMBL" id="CAJVPV010017747">
    <property type="protein sequence ID" value="CAG8703943.1"/>
    <property type="molecule type" value="Genomic_DNA"/>
</dbReference>
<reference evidence="1" key="1">
    <citation type="submission" date="2021-06" db="EMBL/GenBank/DDBJ databases">
        <authorList>
            <person name="Kallberg Y."/>
            <person name="Tangrot J."/>
            <person name="Rosling A."/>
        </authorList>
    </citation>
    <scope>NUCLEOTIDE SEQUENCE</scope>
    <source>
        <strain evidence="1">CL551</strain>
    </source>
</reference>
<evidence type="ECO:0000313" key="1">
    <source>
        <dbReference type="EMBL" id="CAG8703943.1"/>
    </source>
</evidence>
<proteinExistence type="predicted"/>
<name>A0A9N9HT33_9GLOM</name>
<feature type="non-terminal residue" evidence="1">
    <location>
        <position position="55"/>
    </location>
</feature>
<dbReference type="Proteomes" id="UP000789342">
    <property type="component" value="Unassembled WGS sequence"/>
</dbReference>
<protein>
    <submittedName>
        <fullName evidence="1">2935_t:CDS:1</fullName>
    </submittedName>
</protein>
<evidence type="ECO:0000313" key="2">
    <source>
        <dbReference type="Proteomes" id="UP000789342"/>
    </source>
</evidence>
<feature type="non-terminal residue" evidence="1">
    <location>
        <position position="1"/>
    </location>
</feature>